<protein>
    <submittedName>
        <fullName evidence="1">Uncharacterized protein</fullName>
    </submittedName>
</protein>
<reference evidence="1 2" key="1">
    <citation type="submission" date="2015-11" db="EMBL/GenBank/DDBJ databases">
        <title>Exploring the genomic traits of fungus-feeding bacterial genus Collimonas.</title>
        <authorList>
            <person name="Song C."/>
            <person name="Schmidt R."/>
            <person name="de Jager V."/>
            <person name="Krzyzanowska D."/>
            <person name="Jongedijk E."/>
            <person name="Cankar K."/>
            <person name="Beekwilder J."/>
            <person name="van Veen A."/>
            <person name="de Boer W."/>
            <person name="van Veen J.A."/>
            <person name="Garbeva P."/>
        </authorList>
    </citation>
    <scope>NUCLEOTIDE SEQUENCE [LARGE SCALE GENOMIC DNA]</scope>
    <source>
        <strain evidence="1 2">Ter282</strain>
    </source>
</reference>
<evidence type="ECO:0000313" key="2">
    <source>
        <dbReference type="Proteomes" id="UP000071778"/>
    </source>
</evidence>
<name>A0A127PUF5_9BURK</name>
<dbReference type="Proteomes" id="UP000071778">
    <property type="component" value="Chromosome"/>
</dbReference>
<organism evidence="1 2">
    <name type="scientific">Collimonas arenae</name>
    <dbReference type="NCBI Taxonomy" id="279058"/>
    <lineage>
        <taxon>Bacteria</taxon>
        <taxon>Pseudomonadati</taxon>
        <taxon>Pseudomonadota</taxon>
        <taxon>Betaproteobacteria</taxon>
        <taxon>Burkholderiales</taxon>
        <taxon>Oxalobacteraceae</taxon>
        <taxon>Collimonas</taxon>
    </lineage>
</organism>
<gene>
    <name evidence="1" type="ORF">CAter282_3668</name>
</gene>
<proteinExistence type="predicted"/>
<dbReference type="AlphaFoldDB" id="A0A127PUF5"/>
<dbReference type="EMBL" id="CP013235">
    <property type="protein sequence ID" value="AMP11351.1"/>
    <property type="molecule type" value="Genomic_DNA"/>
</dbReference>
<evidence type="ECO:0000313" key="1">
    <source>
        <dbReference type="EMBL" id="AMP11351.1"/>
    </source>
</evidence>
<sequence length="43" mass="4913">MRLIEGYRVRGLVRTEEQAERVATLGITPVLGTRCIRSDRIAR</sequence>
<accession>A0A127PUF5</accession>
<dbReference type="PATRIC" id="fig|279058.17.peg.3973"/>
<keyword evidence="2" id="KW-1185">Reference proteome</keyword>